<feature type="transmembrane region" description="Helical" evidence="6">
    <location>
        <begin position="38"/>
        <end position="71"/>
    </location>
</feature>
<keyword evidence="4 6" id="KW-1133">Transmembrane helix</keyword>
<feature type="transmembrane region" description="Helical" evidence="6">
    <location>
        <begin position="253"/>
        <end position="271"/>
    </location>
</feature>
<dbReference type="InterPro" id="IPR001898">
    <property type="entry name" value="SLC13A/DASS"/>
</dbReference>
<protein>
    <submittedName>
        <fullName evidence="8">SLC13/DASS family transporter</fullName>
    </submittedName>
</protein>
<dbReference type="RefSeq" id="WP_177137410.1">
    <property type="nucleotide sequence ID" value="NZ_VYGV01000016.1"/>
</dbReference>
<feature type="transmembrane region" description="Helical" evidence="6">
    <location>
        <begin position="83"/>
        <end position="103"/>
    </location>
</feature>
<dbReference type="AlphaFoldDB" id="A0A7Y8GZ52"/>
<feature type="transmembrane region" description="Helical" evidence="6">
    <location>
        <begin position="341"/>
        <end position="365"/>
    </location>
</feature>
<evidence type="ECO:0000313" key="9">
    <source>
        <dbReference type="Proteomes" id="UP000545507"/>
    </source>
</evidence>
<comment type="caution">
    <text evidence="8">The sequence shown here is derived from an EMBL/GenBank/DDBJ whole genome shotgun (WGS) entry which is preliminary data.</text>
</comment>
<feature type="transmembrane region" description="Helical" evidence="6">
    <location>
        <begin position="372"/>
        <end position="389"/>
    </location>
</feature>
<organism evidence="8 9">
    <name type="scientific">Hydrogenophaga aromaticivorans</name>
    <dbReference type="NCBI Taxonomy" id="2610898"/>
    <lineage>
        <taxon>Bacteria</taxon>
        <taxon>Pseudomonadati</taxon>
        <taxon>Pseudomonadota</taxon>
        <taxon>Betaproteobacteria</taxon>
        <taxon>Burkholderiales</taxon>
        <taxon>Comamonadaceae</taxon>
        <taxon>Hydrogenophaga</taxon>
    </lineage>
</organism>
<feature type="transmembrane region" description="Helical" evidence="6">
    <location>
        <begin position="395"/>
        <end position="413"/>
    </location>
</feature>
<dbReference type="InterPro" id="IPR004680">
    <property type="entry name" value="Cit_transptr-like_dom"/>
</dbReference>
<dbReference type="PANTHER" id="PTHR10283:SF82">
    <property type="entry name" value="SOLUTE CARRIER FAMILY 13 MEMBER 2"/>
    <property type="match status" value="1"/>
</dbReference>
<feature type="transmembrane region" description="Helical" evidence="6">
    <location>
        <begin position="172"/>
        <end position="193"/>
    </location>
</feature>
<keyword evidence="2" id="KW-0813">Transport</keyword>
<gene>
    <name evidence="8" type="ORF">F3K02_20140</name>
</gene>
<evidence type="ECO:0000313" key="8">
    <source>
        <dbReference type="EMBL" id="NWF47542.1"/>
    </source>
</evidence>
<proteinExistence type="predicted"/>
<dbReference type="EMBL" id="VYGV01000016">
    <property type="protein sequence ID" value="NWF47542.1"/>
    <property type="molecule type" value="Genomic_DNA"/>
</dbReference>
<keyword evidence="5 6" id="KW-0472">Membrane</keyword>
<evidence type="ECO:0000256" key="2">
    <source>
        <dbReference type="ARBA" id="ARBA00022448"/>
    </source>
</evidence>
<evidence type="ECO:0000256" key="5">
    <source>
        <dbReference type="ARBA" id="ARBA00023136"/>
    </source>
</evidence>
<evidence type="ECO:0000256" key="3">
    <source>
        <dbReference type="ARBA" id="ARBA00022692"/>
    </source>
</evidence>
<reference evidence="8 9" key="1">
    <citation type="submission" date="2019-09" db="EMBL/GenBank/DDBJ databases">
        <title>Hydrogenophaga aromatica sp. nov., isolated from a para-xylene-degrading enrichment culture.</title>
        <authorList>
            <person name="Tancsics A."/>
            <person name="Banerjee S."/>
        </authorList>
    </citation>
    <scope>NUCLEOTIDE SEQUENCE [LARGE SCALE GENOMIC DNA]</scope>
    <source>
        <strain evidence="8 9">D2P1</strain>
    </source>
</reference>
<name>A0A7Y8GZ52_9BURK</name>
<comment type="subcellular location">
    <subcellularLocation>
        <location evidence="1">Membrane</location>
        <topology evidence="1">Multi-pass membrane protein</topology>
    </subcellularLocation>
</comment>
<dbReference type="CDD" id="cd01115">
    <property type="entry name" value="SLC13_permease"/>
    <property type="match status" value="1"/>
</dbReference>
<feature type="transmembrane region" description="Helical" evidence="6">
    <location>
        <begin position="213"/>
        <end position="233"/>
    </location>
</feature>
<dbReference type="GO" id="GO:0015141">
    <property type="term" value="F:succinate transmembrane transporter activity"/>
    <property type="evidence" value="ECO:0007669"/>
    <property type="project" value="UniProtKB-ARBA"/>
</dbReference>
<evidence type="ECO:0000256" key="1">
    <source>
        <dbReference type="ARBA" id="ARBA00004141"/>
    </source>
</evidence>
<dbReference type="InterPro" id="IPR031312">
    <property type="entry name" value="Na/sul_symport_CS"/>
</dbReference>
<accession>A0A7Y8GZ52</accession>
<dbReference type="NCBIfam" id="TIGR00785">
    <property type="entry name" value="dass"/>
    <property type="match status" value="1"/>
</dbReference>
<dbReference type="Proteomes" id="UP000545507">
    <property type="component" value="Unassembled WGS sequence"/>
</dbReference>
<feature type="transmembrane region" description="Helical" evidence="6">
    <location>
        <begin position="277"/>
        <end position="299"/>
    </location>
</feature>
<dbReference type="PANTHER" id="PTHR10283">
    <property type="entry name" value="SOLUTE CARRIER FAMILY 13 MEMBER"/>
    <property type="match status" value="1"/>
</dbReference>
<evidence type="ECO:0000256" key="4">
    <source>
        <dbReference type="ARBA" id="ARBA00022989"/>
    </source>
</evidence>
<evidence type="ECO:0000259" key="7">
    <source>
        <dbReference type="Pfam" id="PF03600"/>
    </source>
</evidence>
<dbReference type="Pfam" id="PF03600">
    <property type="entry name" value="CitMHS"/>
    <property type="match status" value="1"/>
</dbReference>
<dbReference type="PROSITE" id="PS01271">
    <property type="entry name" value="NA_SULFATE"/>
    <property type="match status" value="1"/>
</dbReference>
<feature type="transmembrane region" description="Helical" evidence="6">
    <location>
        <begin position="123"/>
        <end position="151"/>
    </location>
</feature>
<sequence length="455" mass="46954">MTASGSLSALSPTIRAIACLALAGGVHQATPGPEALRAGLALFALIGGLWMTQALHLSVTALLVPLLAVVAGLMSLREALASFAHPIIFLFLGGFALAAALQQQGLDRALAHTVLRLAAGRRALAVGLLFGLTALLSMWISNTATAAMMLPMALGLLHTQDGADDVGPRERAFVLLGVAYSASIGGIGTLVGSPPNAIAAAQAGIGFVEWMRFGVPLVLLLLPLMAGVLFLLLRPRLRGRLALDREAFEWTAGRRTTLLIFALTAAGWMAAEPLGRALGIAADMDSWIAVAAIVALVATRVMDWETVERQTHWGVLLLFGGGLALSQVMQASGASRFLADGLVAAMHGASTLWLLLGVVSFVVFLTELVSNTASAALMVPIFLGVAQVLGLPAPLLAAAIAVSASCAFMLPVATPPNAIVFATDQVPQATMMRCGLVLNLVCIAVIVVVASAVFS</sequence>
<dbReference type="GO" id="GO:0005886">
    <property type="term" value="C:plasma membrane"/>
    <property type="evidence" value="ECO:0007669"/>
    <property type="project" value="TreeGrafter"/>
</dbReference>
<feature type="transmembrane region" description="Helical" evidence="6">
    <location>
        <begin position="434"/>
        <end position="454"/>
    </location>
</feature>
<feature type="domain" description="Citrate transporter-like" evidence="7">
    <location>
        <begin position="49"/>
        <end position="401"/>
    </location>
</feature>
<evidence type="ECO:0000256" key="6">
    <source>
        <dbReference type="SAM" id="Phobius"/>
    </source>
</evidence>
<keyword evidence="3 6" id="KW-0812">Transmembrane</keyword>
<feature type="transmembrane region" description="Helical" evidence="6">
    <location>
        <begin position="311"/>
        <end position="329"/>
    </location>
</feature>
<keyword evidence="9" id="KW-1185">Reference proteome</keyword>